<keyword evidence="1" id="KW-0547">Nucleotide-binding</keyword>
<keyword evidence="1" id="KW-0347">Helicase</keyword>
<evidence type="ECO:0000313" key="2">
    <source>
        <dbReference type="Proteomes" id="UP000886998"/>
    </source>
</evidence>
<keyword evidence="1" id="KW-0067">ATP-binding</keyword>
<comment type="caution">
    <text evidence="1">The sequence shown here is derived from an EMBL/GenBank/DDBJ whole genome shotgun (WGS) entry which is preliminary data.</text>
</comment>
<sequence length="140" mass="15830">MLVLIGNGNILMEEEIQVIESRFIPKEEAQSVCPEGIRPIFTKAAVNEYNHYILNSEEKKTISFSSDDFVGCHNAEIENFARQKLHKMRADNTGGMPYELILVLNRLYMITNNIDVADGLSNGPVGKLCYVEIDENHDII</sequence>
<dbReference type="EMBL" id="BMAV01021807">
    <property type="protein sequence ID" value="GFY76191.1"/>
    <property type="molecule type" value="Genomic_DNA"/>
</dbReference>
<dbReference type="Proteomes" id="UP000886998">
    <property type="component" value="Unassembled WGS sequence"/>
</dbReference>
<accession>A0A8X7CPZ0</accession>
<evidence type="ECO:0000313" key="1">
    <source>
        <dbReference type="EMBL" id="GFY76191.1"/>
    </source>
</evidence>
<dbReference type="AlphaFoldDB" id="A0A8X7CPZ0"/>
<keyword evidence="2" id="KW-1185">Reference proteome</keyword>
<gene>
    <name evidence="1" type="primary">PIF1</name>
    <name evidence="1" type="ORF">TNIN_173901</name>
</gene>
<dbReference type="GO" id="GO:0004386">
    <property type="term" value="F:helicase activity"/>
    <property type="evidence" value="ECO:0007669"/>
    <property type="project" value="UniProtKB-KW"/>
</dbReference>
<keyword evidence="1" id="KW-0378">Hydrolase</keyword>
<protein>
    <submittedName>
        <fullName evidence="1">ATP-dependent DNA helicase</fullName>
    </submittedName>
</protein>
<reference evidence="1" key="1">
    <citation type="submission" date="2020-08" db="EMBL/GenBank/DDBJ databases">
        <title>Multicomponent nature underlies the extraordinary mechanical properties of spider dragline silk.</title>
        <authorList>
            <person name="Kono N."/>
            <person name="Nakamura H."/>
            <person name="Mori M."/>
            <person name="Yoshida Y."/>
            <person name="Ohtoshi R."/>
            <person name="Malay A.D."/>
            <person name="Moran D.A.P."/>
            <person name="Tomita M."/>
            <person name="Numata K."/>
            <person name="Arakawa K."/>
        </authorList>
    </citation>
    <scope>NUCLEOTIDE SEQUENCE</scope>
</reference>
<dbReference type="OrthoDB" id="6512704at2759"/>
<proteinExistence type="predicted"/>
<organism evidence="1 2">
    <name type="scientific">Trichonephila inaurata madagascariensis</name>
    <dbReference type="NCBI Taxonomy" id="2747483"/>
    <lineage>
        <taxon>Eukaryota</taxon>
        <taxon>Metazoa</taxon>
        <taxon>Ecdysozoa</taxon>
        <taxon>Arthropoda</taxon>
        <taxon>Chelicerata</taxon>
        <taxon>Arachnida</taxon>
        <taxon>Araneae</taxon>
        <taxon>Araneomorphae</taxon>
        <taxon>Entelegynae</taxon>
        <taxon>Araneoidea</taxon>
        <taxon>Nephilidae</taxon>
        <taxon>Trichonephila</taxon>
        <taxon>Trichonephila inaurata</taxon>
    </lineage>
</organism>
<name>A0A8X7CPZ0_9ARAC</name>